<gene>
    <name evidence="1" type="ORF">NF556_19250</name>
</gene>
<accession>A0ABY4YTL3</accession>
<name>A0ABY4YTL3_9MICO</name>
<dbReference type="EMBL" id="CP099489">
    <property type="protein sequence ID" value="USQ79698.1"/>
    <property type="molecule type" value="Genomic_DNA"/>
</dbReference>
<dbReference type="RefSeq" id="WP_252592802.1">
    <property type="nucleotide sequence ID" value="NZ_CP099489.1"/>
</dbReference>
<dbReference type="Pfam" id="PF21790">
    <property type="entry name" value="OGG"/>
    <property type="match status" value="1"/>
</dbReference>
<organism evidence="1 2">
    <name type="scientific">Ornithinimicrobium faecis</name>
    <dbReference type="NCBI Taxonomy" id="2934158"/>
    <lineage>
        <taxon>Bacteria</taxon>
        <taxon>Bacillati</taxon>
        <taxon>Actinomycetota</taxon>
        <taxon>Actinomycetes</taxon>
        <taxon>Micrococcales</taxon>
        <taxon>Ornithinimicrobiaceae</taxon>
        <taxon>Ornithinimicrobium</taxon>
    </lineage>
</organism>
<proteinExistence type="predicted"/>
<protein>
    <submittedName>
        <fullName evidence="1">Uncharacterized protein</fullName>
    </submittedName>
</protein>
<sequence>MTLTSKIPDVLASRLAQELPAQKSFSWNRAKWVPQVRDVPDAETVLKDLPERLDREIVRDVVQANRSRDRVLGALVPVLIWGGPGGYGPFRARSILTGVRTRANIDAAVDDSIRDKLLAGAERVRESGAAEAFQFMNNEGKVKYLGGAFFTKWLAFSSMVRSVDGPQVAPILDKRVRDWIADNTSVGGERVSLSTTSSRDYQRYLELIDAWGRPSGRTRSQVELAIFDLTRDRPAE</sequence>
<evidence type="ECO:0000313" key="2">
    <source>
        <dbReference type="Proteomes" id="UP001056455"/>
    </source>
</evidence>
<dbReference type="InterPro" id="IPR048868">
    <property type="entry name" value="OGG-like_put"/>
</dbReference>
<reference evidence="1" key="1">
    <citation type="submission" date="2022-06" db="EMBL/GenBank/DDBJ databases">
        <title>Ornithinimicrobium HY1793.</title>
        <authorList>
            <person name="Huang Y."/>
        </authorList>
    </citation>
    <scope>NUCLEOTIDE SEQUENCE</scope>
    <source>
        <strain evidence="1">HY1793</strain>
    </source>
</reference>
<evidence type="ECO:0000313" key="1">
    <source>
        <dbReference type="EMBL" id="USQ79698.1"/>
    </source>
</evidence>
<keyword evidence="2" id="KW-1185">Reference proteome</keyword>
<dbReference type="Proteomes" id="UP001056455">
    <property type="component" value="Chromosome"/>
</dbReference>